<feature type="compositionally biased region" description="Basic and acidic residues" evidence="1">
    <location>
        <begin position="65"/>
        <end position="75"/>
    </location>
</feature>
<gene>
    <name evidence="2" type="ORF">E2C01_099058</name>
</gene>
<organism evidence="2 3">
    <name type="scientific">Portunus trituberculatus</name>
    <name type="common">Swimming crab</name>
    <name type="synonym">Neptunus trituberculatus</name>
    <dbReference type="NCBI Taxonomy" id="210409"/>
    <lineage>
        <taxon>Eukaryota</taxon>
        <taxon>Metazoa</taxon>
        <taxon>Ecdysozoa</taxon>
        <taxon>Arthropoda</taxon>
        <taxon>Crustacea</taxon>
        <taxon>Multicrustacea</taxon>
        <taxon>Malacostraca</taxon>
        <taxon>Eumalacostraca</taxon>
        <taxon>Eucarida</taxon>
        <taxon>Decapoda</taxon>
        <taxon>Pleocyemata</taxon>
        <taxon>Brachyura</taxon>
        <taxon>Eubrachyura</taxon>
        <taxon>Portunoidea</taxon>
        <taxon>Portunidae</taxon>
        <taxon>Portuninae</taxon>
        <taxon>Portunus</taxon>
    </lineage>
</organism>
<name>A0A5B7K8K6_PORTR</name>
<reference evidence="2 3" key="1">
    <citation type="submission" date="2019-05" db="EMBL/GenBank/DDBJ databases">
        <title>Another draft genome of Portunus trituberculatus and its Hox gene families provides insights of decapod evolution.</title>
        <authorList>
            <person name="Jeong J.-H."/>
            <person name="Song I."/>
            <person name="Kim S."/>
            <person name="Choi T."/>
            <person name="Kim D."/>
            <person name="Ryu S."/>
            <person name="Kim W."/>
        </authorList>
    </citation>
    <scope>NUCLEOTIDE SEQUENCE [LARGE SCALE GENOMIC DNA]</scope>
    <source>
        <tissue evidence="2">Muscle</tissue>
    </source>
</reference>
<evidence type="ECO:0000313" key="3">
    <source>
        <dbReference type="Proteomes" id="UP000324222"/>
    </source>
</evidence>
<dbReference type="AlphaFoldDB" id="A0A5B7K8K6"/>
<protein>
    <submittedName>
        <fullName evidence="2">Uncharacterized protein</fullName>
    </submittedName>
</protein>
<proteinExistence type="predicted"/>
<keyword evidence="3" id="KW-1185">Reference proteome</keyword>
<accession>A0A5B7K8K6</accession>
<evidence type="ECO:0000256" key="1">
    <source>
        <dbReference type="SAM" id="MobiDB-lite"/>
    </source>
</evidence>
<sequence length="96" mass="10395">MGLRTIYTKAAPTHALLIFSLNAGTNTNTATTVSVITVRHATMAYARHATPPHARFPQVAGCTHEAGRGRGRGEGDAGCSHTHTPYRTKRWSHTEQ</sequence>
<feature type="region of interest" description="Disordered" evidence="1">
    <location>
        <begin position="63"/>
        <end position="96"/>
    </location>
</feature>
<dbReference type="EMBL" id="VSRR010136044">
    <property type="protein sequence ID" value="MPD03420.1"/>
    <property type="molecule type" value="Genomic_DNA"/>
</dbReference>
<comment type="caution">
    <text evidence="2">The sequence shown here is derived from an EMBL/GenBank/DDBJ whole genome shotgun (WGS) entry which is preliminary data.</text>
</comment>
<dbReference type="Proteomes" id="UP000324222">
    <property type="component" value="Unassembled WGS sequence"/>
</dbReference>
<feature type="compositionally biased region" description="Basic residues" evidence="1">
    <location>
        <begin position="84"/>
        <end position="96"/>
    </location>
</feature>
<evidence type="ECO:0000313" key="2">
    <source>
        <dbReference type="EMBL" id="MPD03420.1"/>
    </source>
</evidence>